<dbReference type="Proteomes" id="UP000887013">
    <property type="component" value="Unassembled WGS sequence"/>
</dbReference>
<accession>A0A8X6UDB6</accession>
<dbReference type="AlphaFoldDB" id="A0A8X6UDB6"/>
<comment type="caution">
    <text evidence="1">The sequence shown here is derived from an EMBL/GenBank/DDBJ whole genome shotgun (WGS) entry which is preliminary data.</text>
</comment>
<proteinExistence type="predicted"/>
<evidence type="ECO:0000313" key="2">
    <source>
        <dbReference type="Proteomes" id="UP000887013"/>
    </source>
</evidence>
<evidence type="ECO:0000313" key="1">
    <source>
        <dbReference type="EMBL" id="GFU03217.1"/>
    </source>
</evidence>
<reference evidence="1" key="1">
    <citation type="submission" date="2020-08" db="EMBL/GenBank/DDBJ databases">
        <title>Multicomponent nature underlies the extraordinary mechanical properties of spider dragline silk.</title>
        <authorList>
            <person name="Kono N."/>
            <person name="Nakamura H."/>
            <person name="Mori M."/>
            <person name="Yoshida Y."/>
            <person name="Ohtoshi R."/>
            <person name="Malay A.D."/>
            <person name="Moran D.A.P."/>
            <person name="Tomita M."/>
            <person name="Numata K."/>
            <person name="Arakawa K."/>
        </authorList>
    </citation>
    <scope>NUCLEOTIDE SEQUENCE</scope>
</reference>
<protein>
    <submittedName>
        <fullName evidence="1">Uncharacterized protein</fullName>
    </submittedName>
</protein>
<organism evidence="1 2">
    <name type="scientific">Nephila pilipes</name>
    <name type="common">Giant wood spider</name>
    <name type="synonym">Nephila maculata</name>
    <dbReference type="NCBI Taxonomy" id="299642"/>
    <lineage>
        <taxon>Eukaryota</taxon>
        <taxon>Metazoa</taxon>
        <taxon>Ecdysozoa</taxon>
        <taxon>Arthropoda</taxon>
        <taxon>Chelicerata</taxon>
        <taxon>Arachnida</taxon>
        <taxon>Araneae</taxon>
        <taxon>Araneomorphae</taxon>
        <taxon>Entelegynae</taxon>
        <taxon>Araneoidea</taxon>
        <taxon>Nephilidae</taxon>
        <taxon>Nephila</taxon>
    </lineage>
</organism>
<name>A0A8X6UDB6_NEPPI</name>
<sequence>MGPLSHCGLRGNGNSCFFLAEKEIAILQKSCRHLPLHSAKLEVKRIFKQSFHHTTSFADDDKSWSVLRGSHCVPDSPRAADVAMLRLLTRHTIV</sequence>
<dbReference type="EMBL" id="BMAW01027660">
    <property type="protein sequence ID" value="GFU03217.1"/>
    <property type="molecule type" value="Genomic_DNA"/>
</dbReference>
<gene>
    <name evidence="1" type="ORF">NPIL_687871</name>
</gene>
<keyword evidence="2" id="KW-1185">Reference proteome</keyword>